<proteinExistence type="predicted"/>
<dbReference type="AlphaFoldDB" id="A0A182F0F9"/>
<name>A0A182F0F9_ONCOC</name>
<organism evidence="3">
    <name type="scientific">Onchocerca ochengi</name>
    <name type="common">Filarial nematode worm</name>
    <dbReference type="NCBI Taxonomy" id="42157"/>
    <lineage>
        <taxon>Eukaryota</taxon>
        <taxon>Metazoa</taxon>
        <taxon>Ecdysozoa</taxon>
        <taxon>Nematoda</taxon>
        <taxon>Chromadorea</taxon>
        <taxon>Rhabditida</taxon>
        <taxon>Spirurina</taxon>
        <taxon>Spiruromorpha</taxon>
        <taxon>Filarioidea</taxon>
        <taxon>Onchocercidae</taxon>
        <taxon>Onchocerca</taxon>
    </lineage>
</organism>
<dbReference type="Proteomes" id="UP000271087">
    <property type="component" value="Unassembled WGS sequence"/>
</dbReference>
<sequence length="55" mass="6466">MPLQDARQKAENEIRKWNAEEQTVRPELKTTETTNNVLKTELIAANEWLRIINNC</sequence>
<dbReference type="EMBL" id="UYRW01021388">
    <property type="protein sequence ID" value="VDN07293.1"/>
    <property type="molecule type" value="Genomic_DNA"/>
</dbReference>
<dbReference type="WBParaSite" id="nOo.2.0.1.t13922-RA">
    <property type="protein sequence ID" value="nOo.2.0.1.t13922-RA"/>
    <property type="gene ID" value="nOo.2.0.1.g13922"/>
</dbReference>
<evidence type="ECO:0000313" key="2">
    <source>
        <dbReference type="Proteomes" id="UP000271087"/>
    </source>
</evidence>
<dbReference type="OrthoDB" id="5835755at2759"/>
<evidence type="ECO:0000313" key="3">
    <source>
        <dbReference type="WBParaSite" id="nOo.2.0.1.t13922-RA"/>
    </source>
</evidence>
<keyword evidence="2" id="KW-1185">Reference proteome</keyword>
<reference evidence="3" key="1">
    <citation type="submission" date="2016-06" db="UniProtKB">
        <authorList>
            <consortium name="WormBaseParasite"/>
        </authorList>
    </citation>
    <scope>IDENTIFICATION</scope>
</reference>
<evidence type="ECO:0000313" key="1">
    <source>
        <dbReference type="EMBL" id="VDN07293.1"/>
    </source>
</evidence>
<reference evidence="1 2" key="2">
    <citation type="submission" date="2018-08" db="EMBL/GenBank/DDBJ databases">
        <authorList>
            <person name="Laetsch R D."/>
            <person name="Stevens L."/>
            <person name="Kumar S."/>
            <person name="Blaxter L. M."/>
        </authorList>
    </citation>
    <scope>NUCLEOTIDE SEQUENCE [LARGE SCALE GENOMIC DNA]</scope>
</reference>
<gene>
    <name evidence="1" type="ORF">NOO_LOCUS13922</name>
</gene>
<accession>A0A182F0F9</accession>
<protein>
    <submittedName>
        <fullName evidence="3">Phage tail protein</fullName>
    </submittedName>
</protein>